<feature type="region of interest" description="Disordered" evidence="12">
    <location>
        <begin position="199"/>
        <end position="234"/>
    </location>
</feature>
<keyword evidence="4" id="KW-0963">Cytoplasm</keyword>
<dbReference type="Pfam" id="PF01325">
    <property type="entry name" value="Fe_dep_repress"/>
    <property type="match status" value="1"/>
</dbReference>
<feature type="domain" description="HTH dtxR-type" evidence="13">
    <location>
        <begin position="1"/>
        <end position="60"/>
    </location>
</feature>
<keyword evidence="8" id="KW-0010">Activator</keyword>
<evidence type="ECO:0000256" key="8">
    <source>
        <dbReference type="ARBA" id="ARBA00023159"/>
    </source>
</evidence>
<evidence type="ECO:0000256" key="5">
    <source>
        <dbReference type="ARBA" id="ARBA00022491"/>
    </source>
</evidence>
<dbReference type="InterPro" id="IPR008988">
    <property type="entry name" value="Transcriptional_repressor_C"/>
</dbReference>
<dbReference type="Gene3D" id="1.10.10.10">
    <property type="entry name" value="Winged helix-like DNA-binding domain superfamily/Winged helix DNA-binding domain"/>
    <property type="match status" value="1"/>
</dbReference>
<dbReference type="SUPFAM" id="SSF47979">
    <property type="entry name" value="Iron-dependent repressor protein, dimerization domain"/>
    <property type="match status" value="1"/>
</dbReference>
<dbReference type="SMART" id="SM00529">
    <property type="entry name" value="HTH_DTXR"/>
    <property type="match status" value="1"/>
</dbReference>
<comment type="caution">
    <text evidence="14">The sequence shown here is derived from an EMBL/GenBank/DDBJ whole genome shotgun (WGS) entry which is preliminary data.</text>
</comment>
<evidence type="ECO:0000259" key="13">
    <source>
        <dbReference type="PROSITE" id="PS50944"/>
    </source>
</evidence>
<evidence type="ECO:0000256" key="1">
    <source>
        <dbReference type="ARBA" id="ARBA00004496"/>
    </source>
</evidence>
<proteinExistence type="inferred from homology"/>
<evidence type="ECO:0000256" key="12">
    <source>
        <dbReference type="SAM" id="MobiDB-lite"/>
    </source>
</evidence>
<dbReference type="Pfam" id="PF04023">
    <property type="entry name" value="FeoA"/>
    <property type="match status" value="1"/>
</dbReference>
<evidence type="ECO:0000256" key="4">
    <source>
        <dbReference type="ARBA" id="ARBA00022490"/>
    </source>
</evidence>
<evidence type="ECO:0000256" key="2">
    <source>
        <dbReference type="ARBA" id="ARBA00007871"/>
    </source>
</evidence>
<dbReference type="CDD" id="cd00090">
    <property type="entry name" value="HTH_ARSR"/>
    <property type="match status" value="1"/>
</dbReference>
<evidence type="ECO:0000256" key="7">
    <source>
        <dbReference type="ARBA" id="ARBA00023125"/>
    </source>
</evidence>
<dbReference type="GO" id="GO:0005737">
    <property type="term" value="C:cytoplasm"/>
    <property type="evidence" value="ECO:0007669"/>
    <property type="project" value="UniProtKB-SubCell"/>
</dbReference>
<comment type="subunit">
    <text evidence="3">Homodimer.</text>
</comment>
<dbReference type="Pfam" id="PF02742">
    <property type="entry name" value="Fe_dep_repr_C"/>
    <property type="match status" value="1"/>
</dbReference>
<dbReference type="PROSITE" id="PS50944">
    <property type="entry name" value="HTH_DTXR"/>
    <property type="match status" value="1"/>
</dbReference>
<dbReference type="GO" id="GO:0003677">
    <property type="term" value="F:DNA binding"/>
    <property type="evidence" value="ECO:0007669"/>
    <property type="project" value="UniProtKB-KW"/>
</dbReference>
<keyword evidence="6" id="KW-0805">Transcription regulation</keyword>
<gene>
    <name evidence="14" type="ORF">EDD28_0156</name>
</gene>
<sequence length="254" mass="26845">MAQDYLKAVWNAGEWSSQALTVKQLARRLGVTQGTASEGVRRLAESGYIAHERYGRVELTEAGRLAALAVVRRHRLVETLLVDTFGYAWDEVHEEAEILEHAISDELLRRIDAHLGHPTHDPHGDPIPSADGVITIPEARTLGELEAGECGVVSRVSDADPELLQRLAVGGVVPGRHVVVVDRDEASALAMLAASPHVDRVDGTDDAGADGDADADGTRATGAQGAAGTSVVPAGTKLQPYGLPALRAVWVTPG</sequence>
<dbReference type="InterPro" id="IPR001367">
    <property type="entry name" value="Fe_dep_repressor"/>
</dbReference>
<dbReference type="SUPFAM" id="SSF46785">
    <property type="entry name" value="Winged helix' DNA-binding domain"/>
    <property type="match status" value="1"/>
</dbReference>
<dbReference type="InterPro" id="IPR050536">
    <property type="entry name" value="DtxR_MntR_Metal-Reg"/>
</dbReference>
<dbReference type="InterPro" id="IPR036388">
    <property type="entry name" value="WH-like_DNA-bd_sf"/>
</dbReference>
<evidence type="ECO:0000256" key="6">
    <source>
        <dbReference type="ARBA" id="ARBA00023015"/>
    </source>
</evidence>
<comment type="similarity">
    <text evidence="2">Belongs to the DtxR/MntR family.</text>
</comment>
<evidence type="ECO:0000256" key="11">
    <source>
        <dbReference type="ARBA" id="ARBA00032593"/>
    </source>
</evidence>
<name>A0A3N2D769_9MICO</name>
<dbReference type="InterPro" id="IPR022687">
    <property type="entry name" value="HTH_DTXR"/>
</dbReference>
<evidence type="ECO:0000256" key="10">
    <source>
        <dbReference type="ARBA" id="ARBA00023211"/>
    </source>
</evidence>
<evidence type="ECO:0000256" key="9">
    <source>
        <dbReference type="ARBA" id="ARBA00023163"/>
    </source>
</evidence>
<dbReference type="GO" id="GO:0045892">
    <property type="term" value="P:negative regulation of DNA-templated transcription"/>
    <property type="evidence" value="ECO:0007669"/>
    <property type="project" value="TreeGrafter"/>
</dbReference>
<evidence type="ECO:0000313" key="14">
    <source>
        <dbReference type="EMBL" id="ROR95595.1"/>
    </source>
</evidence>
<keyword evidence="15" id="KW-1185">Reference proteome</keyword>
<dbReference type="PANTHER" id="PTHR33238">
    <property type="entry name" value="IRON (METAL) DEPENDENT REPRESSOR, DTXR FAMILY"/>
    <property type="match status" value="1"/>
</dbReference>
<comment type="subcellular location">
    <subcellularLocation>
        <location evidence="1">Cytoplasm</location>
    </subcellularLocation>
</comment>
<reference evidence="14 15" key="1">
    <citation type="submission" date="2018-11" db="EMBL/GenBank/DDBJ databases">
        <title>Sequencing the genomes of 1000 actinobacteria strains.</title>
        <authorList>
            <person name="Klenk H.-P."/>
        </authorList>
    </citation>
    <scope>NUCLEOTIDE SEQUENCE [LARGE SCALE GENOMIC DNA]</scope>
    <source>
        <strain evidence="14 15">DSM 13521</strain>
    </source>
</reference>
<dbReference type="GO" id="GO:0046983">
    <property type="term" value="F:protein dimerization activity"/>
    <property type="evidence" value="ECO:0007669"/>
    <property type="project" value="InterPro"/>
</dbReference>
<dbReference type="GO" id="GO:0046914">
    <property type="term" value="F:transition metal ion binding"/>
    <property type="evidence" value="ECO:0007669"/>
    <property type="project" value="InterPro"/>
</dbReference>
<keyword evidence="10" id="KW-0464">Manganese</keyword>
<evidence type="ECO:0000313" key="15">
    <source>
        <dbReference type="Proteomes" id="UP000275356"/>
    </source>
</evidence>
<dbReference type="InterPro" id="IPR022689">
    <property type="entry name" value="Iron_dep_repressor"/>
</dbReference>
<dbReference type="RefSeq" id="WP_281272540.1">
    <property type="nucleotide sequence ID" value="NZ_RKHQ01000001.1"/>
</dbReference>
<dbReference type="EMBL" id="RKHQ01000001">
    <property type="protein sequence ID" value="ROR95595.1"/>
    <property type="molecule type" value="Genomic_DNA"/>
</dbReference>
<accession>A0A3N2D769</accession>
<dbReference type="SUPFAM" id="SSF50037">
    <property type="entry name" value="C-terminal domain of transcriptional repressors"/>
    <property type="match status" value="1"/>
</dbReference>
<dbReference type="InterPro" id="IPR036390">
    <property type="entry name" value="WH_DNA-bd_sf"/>
</dbReference>
<feature type="compositionally biased region" description="Acidic residues" evidence="12">
    <location>
        <begin position="204"/>
        <end position="215"/>
    </location>
</feature>
<keyword evidence="7" id="KW-0238">DNA-binding</keyword>
<evidence type="ECO:0000256" key="3">
    <source>
        <dbReference type="ARBA" id="ARBA00011738"/>
    </source>
</evidence>
<dbReference type="AlphaFoldDB" id="A0A3N2D769"/>
<feature type="compositionally biased region" description="Low complexity" evidence="12">
    <location>
        <begin position="218"/>
        <end position="229"/>
    </location>
</feature>
<dbReference type="Proteomes" id="UP000275356">
    <property type="component" value="Unassembled WGS sequence"/>
</dbReference>
<protein>
    <recommendedName>
        <fullName evidence="11">Manganese transport regulator</fullName>
    </recommendedName>
</protein>
<organism evidence="14 15">
    <name type="scientific">Salana multivorans</name>
    <dbReference type="NCBI Taxonomy" id="120377"/>
    <lineage>
        <taxon>Bacteria</taxon>
        <taxon>Bacillati</taxon>
        <taxon>Actinomycetota</taxon>
        <taxon>Actinomycetes</taxon>
        <taxon>Micrococcales</taxon>
        <taxon>Beutenbergiaceae</taxon>
        <taxon>Salana</taxon>
    </lineage>
</organism>
<keyword evidence="9" id="KW-0804">Transcription</keyword>
<dbReference type="GO" id="GO:0003700">
    <property type="term" value="F:DNA-binding transcription factor activity"/>
    <property type="evidence" value="ECO:0007669"/>
    <property type="project" value="InterPro"/>
</dbReference>
<dbReference type="InterPro" id="IPR007167">
    <property type="entry name" value="Fe-transptr_FeoA-like"/>
</dbReference>
<dbReference type="InterPro" id="IPR011991">
    <property type="entry name" value="ArsR-like_HTH"/>
</dbReference>
<dbReference type="PANTHER" id="PTHR33238:SF11">
    <property type="entry name" value="TRANSCRIPTIONAL REGULATOR MNTR"/>
    <property type="match status" value="1"/>
</dbReference>
<dbReference type="InterPro" id="IPR036421">
    <property type="entry name" value="Fe_dep_repressor_sf"/>
</dbReference>
<keyword evidence="5" id="KW-0678">Repressor</keyword>